<evidence type="ECO:0000256" key="7">
    <source>
        <dbReference type="ARBA" id="ARBA00029392"/>
    </source>
</evidence>
<dbReference type="InterPro" id="IPR050565">
    <property type="entry name" value="LYPA1-2/EST-like"/>
</dbReference>
<keyword evidence="6" id="KW-0276">Fatty acid metabolism</keyword>
<evidence type="ECO:0000256" key="9">
    <source>
        <dbReference type="ARBA" id="ARBA00047337"/>
    </source>
</evidence>
<evidence type="ECO:0000256" key="1">
    <source>
        <dbReference type="ARBA" id="ARBA00006499"/>
    </source>
</evidence>
<keyword evidence="12" id="KW-1185">Reference proteome</keyword>
<evidence type="ECO:0000313" key="11">
    <source>
        <dbReference type="EMBL" id="OCH92692.1"/>
    </source>
</evidence>
<dbReference type="SUPFAM" id="SSF53474">
    <property type="entry name" value="alpha/beta-Hydrolases"/>
    <property type="match status" value="1"/>
</dbReference>
<dbReference type="Proteomes" id="UP000250043">
    <property type="component" value="Unassembled WGS sequence"/>
</dbReference>
<evidence type="ECO:0000256" key="4">
    <source>
        <dbReference type="ARBA" id="ARBA00022487"/>
    </source>
</evidence>
<comment type="function">
    <text evidence="7">Hydrolyzes fatty acids from S-acylated cysteine residues in proteins with a strong preference for palmitoylated G-alpha proteins over other acyl substrates. Mediates the deacylation of G-alpha proteins such as GPA1 in vivo, but has weak or no activity toward palmitoylated Ras proteins. Has weak lysophospholipase activity in vitro; however such activity may not exist in vivo.</text>
</comment>
<dbReference type="GO" id="GO:0006631">
    <property type="term" value="P:fatty acid metabolic process"/>
    <property type="evidence" value="ECO:0007669"/>
    <property type="project" value="UniProtKB-KW"/>
</dbReference>
<evidence type="ECO:0000256" key="5">
    <source>
        <dbReference type="ARBA" id="ARBA00022801"/>
    </source>
</evidence>
<gene>
    <name evidence="11" type="ORF">OBBRIDRAFT_790993</name>
</gene>
<keyword evidence="5" id="KW-0378">Hydrolase</keyword>
<dbReference type="PANTHER" id="PTHR10655:SF17">
    <property type="entry name" value="LYSOPHOSPHOLIPASE-LIKE PROTEIN 1"/>
    <property type="match status" value="1"/>
</dbReference>
<evidence type="ECO:0000256" key="3">
    <source>
        <dbReference type="ARBA" id="ARBA00014923"/>
    </source>
</evidence>
<keyword evidence="6" id="KW-0443">Lipid metabolism</keyword>
<dbReference type="OrthoDB" id="2418081at2759"/>
<dbReference type="PANTHER" id="PTHR10655">
    <property type="entry name" value="LYSOPHOSPHOLIPASE-RELATED"/>
    <property type="match status" value="1"/>
</dbReference>
<evidence type="ECO:0000256" key="2">
    <source>
        <dbReference type="ARBA" id="ARBA00012423"/>
    </source>
</evidence>
<dbReference type="InterPro" id="IPR029058">
    <property type="entry name" value="AB_hydrolase_fold"/>
</dbReference>
<organism evidence="11 12">
    <name type="scientific">Obba rivulosa</name>
    <dbReference type="NCBI Taxonomy" id="1052685"/>
    <lineage>
        <taxon>Eukaryota</taxon>
        <taxon>Fungi</taxon>
        <taxon>Dikarya</taxon>
        <taxon>Basidiomycota</taxon>
        <taxon>Agaricomycotina</taxon>
        <taxon>Agaricomycetes</taxon>
        <taxon>Polyporales</taxon>
        <taxon>Gelatoporiaceae</taxon>
        <taxon>Obba</taxon>
    </lineage>
</organism>
<dbReference type="GO" id="GO:0005737">
    <property type="term" value="C:cytoplasm"/>
    <property type="evidence" value="ECO:0007669"/>
    <property type="project" value="TreeGrafter"/>
</dbReference>
<dbReference type="Pfam" id="PF02230">
    <property type="entry name" value="Abhydrolase_2"/>
    <property type="match status" value="1"/>
</dbReference>
<comment type="similarity">
    <text evidence="1">Belongs to the AB hydrolase superfamily. AB hydrolase 2 family.</text>
</comment>
<dbReference type="Gene3D" id="3.40.50.1820">
    <property type="entry name" value="alpha/beta hydrolase"/>
    <property type="match status" value="1"/>
</dbReference>
<feature type="domain" description="Phospholipase/carboxylesterase/thioesterase" evidence="10">
    <location>
        <begin position="11"/>
        <end position="222"/>
    </location>
</feature>
<dbReference type="EMBL" id="KV722365">
    <property type="protein sequence ID" value="OCH92692.1"/>
    <property type="molecule type" value="Genomic_DNA"/>
</dbReference>
<dbReference type="EC" id="3.1.2.22" evidence="2"/>
<dbReference type="InterPro" id="IPR003140">
    <property type="entry name" value="PLipase/COase/thioEstase"/>
</dbReference>
<dbReference type="AlphaFoldDB" id="A0A8E2B511"/>
<accession>A0A8E2B511</accession>
<dbReference type="GO" id="GO:0052689">
    <property type="term" value="F:carboxylic ester hydrolase activity"/>
    <property type="evidence" value="ECO:0007669"/>
    <property type="project" value="UniProtKB-KW"/>
</dbReference>
<protein>
    <recommendedName>
        <fullName evidence="3">Acyl-protein thioesterase 1</fullName>
        <ecNumber evidence="2">3.1.2.22</ecNumber>
    </recommendedName>
    <alternativeName>
        <fullName evidence="8">Palmitoyl-protein hydrolase</fullName>
    </alternativeName>
</protein>
<sequence>MLNGGPVDQLIPPTGDHKGTVIFLHGLGQFAETWYPTIERMAARLPNVKWVCPQAPLRPVTLNQGAYRPSWFDIANLPPCDFYDDQGTAASVGTVESLIQAETRLGLDSRKVVVVGFSQGAALALIASLTTLHYLGGVASLSGWIPQASRQMMVHLEPNLPIFWGHGTQDPEVPLSMGQECITFLRNTLHIPDEKVKFKPYESMGHAVNEQELDDLVDWLSSVLD</sequence>
<dbReference type="GO" id="GO:0008474">
    <property type="term" value="F:palmitoyl-(protein) hydrolase activity"/>
    <property type="evidence" value="ECO:0007669"/>
    <property type="project" value="UniProtKB-EC"/>
</dbReference>
<evidence type="ECO:0000256" key="8">
    <source>
        <dbReference type="ARBA" id="ARBA00031195"/>
    </source>
</evidence>
<keyword evidence="4" id="KW-0719">Serine esterase</keyword>
<evidence type="ECO:0000259" key="10">
    <source>
        <dbReference type="Pfam" id="PF02230"/>
    </source>
</evidence>
<comment type="catalytic activity">
    <reaction evidence="9">
        <text>S-hexadecanoyl-L-cysteinyl-[protein] + H2O = L-cysteinyl-[protein] + hexadecanoate + H(+)</text>
        <dbReference type="Rhea" id="RHEA:19233"/>
        <dbReference type="Rhea" id="RHEA-COMP:10131"/>
        <dbReference type="Rhea" id="RHEA-COMP:11032"/>
        <dbReference type="ChEBI" id="CHEBI:7896"/>
        <dbReference type="ChEBI" id="CHEBI:15377"/>
        <dbReference type="ChEBI" id="CHEBI:15378"/>
        <dbReference type="ChEBI" id="CHEBI:29950"/>
        <dbReference type="ChEBI" id="CHEBI:74151"/>
        <dbReference type="EC" id="3.1.2.22"/>
    </reaction>
</comment>
<reference evidence="11 12" key="1">
    <citation type="submission" date="2016-07" db="EMBL/GenBank/DDBJ databases">
        <title>Draft genome of the white-rot fungus Obba rivulosa 3A-2.</title>
        <authorList>
            <consortium name="DOE Joint Genome Institute"/>
            <person name="Miettinen O."/>
            <person name="Riley R."/>
            <person name="Acob R."/>
            <person name="Barry K."/>
            <person name="Cullen D."/>
            <person name="De Vries R."/>
            <person name="Hainaut M."/>
            <person name="Hatakka A."/>
            <person name="Henrissat B."/>
            <person name="Hilden K."/>
            <person name="Kuo R."/>
            <person name="Labutti K."/>
            <person name="Lipzen A."/>
            <person name="Makela M.R."/>
            <person name="Sandor L."/>
            <person name="Spatafora J.W."/>
            <person name="Grigoriev I.V."/>
            <person name="Hibbett D.S."/>
        </authorList>
    </citation>
    <scope>NUCLEOTIDE SEQUENCE [LARGE SCALE GENOMIC DNA]</scope>
    <source>
        <strain evidence="11 12">3A-2</strain>
    </source>
</reference>
<evidence type="ECO:0000256" key="6">
    <source>
        <dbReference type="ARBA" id="ARBA00022832"/>
    </source>
</evidence>
<name>A0A8E2B511_9APHY</name>
<proteinExistence type="inferred from homology"/>
<evidence type="ECO:0000313" key="12">
    <source>
        <dbReference type="Proteomes" id="UP000250043"/>
    </source>
</evidence>